<dbReference type="InterPro" id="IPR029068">
    <property type="entry name" value="Glyas_Bleomycin-R_OHBP_Dase"/>
</dbReference>
<dbReference type="STRING" id="234267.Acid_7538"/>
<proteinExistence type="predicted"/>
<evidence type="ECO:0000313" key="2">
    <source>
        <dbReference type="EMBL" id="ABJ88446.1"/>
    </source>
</evidence>
<reference evidence="2" key="1">
    <citation type="submission" date="2006-10" db="EMBL/GenBank/DDBJ databases">
        <title>Complete sequence of Solibacter usitatus Ellin6076.</title>
        <authorList>
            <consortium name="US DOE Joint Genome Institute"/>
            <person name="Copeland A."/>
            <person name="Lucas S."/>
            <person name="Lapidus A."/>
            <person name="Barry K."/>
            <person name="Detter J.C."/>
            <person name="Glavina del Rio T."/>
            <person name="Hammon N."/>
            <person name="Israni S."/>
            <person name="Dalin E."/>
            <person name="Tice H."/>
            <person name="Pitluck S."/>
            <person name="Thompson L.S."/>
            <person name="Brettin T."/>
            <person name="Bruce D."/>
            <person name="Han C."/>
            <person name="Tapia R."/>
            <person name="Gilna P."/>
            <person name="Schmutz J."/>
            <person name="Larimer F."/>
            <person name="Land M."/>
            <person name="Hauser L."/>
            <person name="Kyrpides N."/>
            <person name="Mikhailova N."/>
            <person name="Janssen P.H."/>
            <person name="Kuske C.R."/>
            <person name="Richardson P."/>
        </authorList>
    </citation>
    <scope>NUCLEOTIDE SEQUENCE</scope>
    <source>
        <strain evidence="2">Ellin6076</strain>
    </source>
</reference>
<dbReference type="KEGG" id="sus:Acid_7538"/>
<dbReference type="OrthoDB" id="9111355at2"/>
<dbReference type="Gene3D" id="3.10.180.10">
    <property type="entry name" value="2,3-Dihydroxybiphenyl 1,2-Dioxygenase, domain 1"/>
    <property type="match status" value="1"/>
</dbReference>
<dbReference type="PANTHER" id="PTHR40265">
    <property type="entry name" value="BLL2707 PROTEIN"/>
    <property type="match status" value="1"/>
</dbReference>
<feature type="domain" description="Glyoxalase-like" evidence="1">
    <location>
        <begin position="22"/>
        <end position="203"/>
    </location>
</feature>
<dbReference type="eggNOG" id="COG0346">
    <property type="taxonomic scope" value="Bacteria"/>
</dbReference>
<organism evidence="2">
    <name type="scientific">Solibacter usitatus (strain Ellin6076)</name>
    <dbReference type="NCBI Taxonomy" id="234267"/>
    <lineage>
        <taxon>Bacteria</taxon>
        <taxon>Pseudomonadati</taxon>
        <taxon>Acidobacteriota</taxon>
        <taxon>Terriglobia</taxon>
        <taxon>Bryobacterales</taxon>
        <taxon>Solibacteraceae</taxon>
        <taxon>Candidatus Solibacter</taxon>
    </lineage>
</organism>
<accession>Q01PH4</accession>
<dbReference type="Pfam" id="PF13468">
    <property type="entry name" value="Glyoxalase_3"/>
    <property type="match status" value="1"/>
</dbReference>
<protein>
    <recommendedName>
        <fullName evidence="1">Glyoxalase-like domain-containing protein</fullName>
    </recommendedName>
</protein>
<sequence length="296" mass="31836" precursor="true">MLRSAILIALTATMARGADSKIDHVTIAGSDLKQMQARLASIGIASVYGGAHSNHATEMALVSFPDGSYLELMGIPAGADPKAVSEHTWAKFLQENAGPTAWAMRTKDLAAEVKRLKAAGVSVGAPSASGRVRPDGVRLEWETSDIGAGVRGAFFPFLIQDKTPRAQRVYPQGKPVSREFRGVTLVVIAVRNLDDAIKRYHEAFNEPPPIKQVDAGFGAYLALLGNLPVVLAQPLNSGSWLTGRLEQFGEGPCAFVLAAVNPSHFQAASRTRWFGAEVSWFDPEKLGWRLGFEAAR</sequence>
<name>Q01PH4_SOLUE</name>
<dbReference type="InterPro" id="IPR025870">
    <property type="entry name" value="Glyoxalase-like_dom"/>
</dbReference>
<dbReference type="AlphaFoldDB" id="Q01PH4"/>
<dbReference type="EMBL" id="CP000473">
    <property type="protein sequence ID" value="ABJ88446.1"/>
    <property type="molecule type" value="Genomic_DNA"/>
</dbReference>
<dbReference type="PANTHER" id="PTHR40265:SF1">
    <property type="entry name" value="GLYOXALASE-LIKE DOMAIN-CONTAINING PROTEIN"/>
    <property type="match status" value="1"/>
</dbReference>
<evidence type="ECO:0000259" key="1">
    <source>
        <dbReference type="Pfam" id="PF13468"/>
    </source>
</evidence>
<gene>
    <name evidence="2" type="ordered locus">Acid_7538</name>
</gene>
<dbReference type="SUPFAM" id="SSF54593">
    <property type="entry name" value="Glyoxalase/Bleomycin resistance protein/Dihydroxybiphenyl dioxygenase"/>
    <property type="match status" value="2"/>
</dbReference>
<dbReference type="InParanoid" id="Q01PH4"/>
<dbReference type="HOGENOM" id="CLU_058475_1_1_0"/>